<name>G0QIQ5_ICHMU</name>
<evidence type="ECO:0000313" key="2">
    <source>
        <dbReference type="Proteomes" id="UP000008983"/>
    </source>
</evidence>
<dbReference type="Proteomes" id="UP000008983">
    <property type="component" value="Unassembled WGS sequence"/>
</dbReference>
<dbReference type="EMBL" id="GL983042">
    <property type="protein sequence ID" value="EGR34885.1"/>
    <property type="molecule type" value="Genomic_DNA"/>
</dbReference>
<dbReference type="GeneID" id="14911064"/>
<dbReference type="AlphaFoldDB" id="G0QIQ5"/>
<protein>
    <submittedName>
        <fullName evidence="1">Uncharacterized protein</fullName>
    </submittedName>
</protein>
<reference evidence="1 2" key="1">
    <citation type="submission" date="2011-07" db="EMBL/GenBank/DDBJ databases">
        <authorList>
            <person name="Coyne R."/>
            <person name="Brami D."/>
            <person name="Johnson J."/>
            <person name="Hostetler J."/>
            <person name="Hannick L."/>
            <person name="Clark T."/>
            <person name="Cassidy-Hanley D."/>
            <person name="Inman J."/>
        </authorList>
    </citation>
    <scope>NUCLEOTIDE SEQUENCE [LARGE SCALE GENOMIC DNA]</scope>
    <source>
        <strain evidence="1 2">G5</strain>
    </source>
</reference>
<dbReference type="RefSeq" id="XP_004040189.1">
    <property type="nucleotide sequence ID" value="XM_004040141.1"/>
</dbReference>
<accession>G0QIQ5</accession>
<proteinExistence type="predicted"/>
<organism evidence="1 2">
    <name type="scientific">Ichthyophthirius multifiliis</name>
    <name type="common">White spot disease agent</name>
    <name type="synonym">Ich</name>
    <dbReference type="NCBI Taxonomy" id="5932"/>
    <lineage>
        <taxon>Eukaryota</taxon>
        <taxon>Sar</taxon>
        <taxon>Alveolata</taxon>
        <taxon>Ciliophora</taxon>
        <taxon>Intramacronucleata</taxon>
        <taxon>Oligohymenophorea</taxon>
        <taxon>Hymenostomatida</taxon>
        <taxon>Ophryoglenina</taxon>
        <taxon>Ichthyophthirius</taxon>
    </lineage>
</organism>
<keyword evidence="2" id="KW-1185">Reference proteome</keyword>
<dbReference type="InParanoid" id="G0QIQ5"/>
<evidence type="ECO:0000313" key="1">
    <source>
        <dbReference type="EMBL" id="EGR34885.1"/>
    </source>
</evidence>
<gene>
    <name evidence="1" type="ORF">IMG5_001140</name>
</gene>
<sequence length="216" mass="26461">MTTLIYQLQKYNLQITNINKKKQKLKNGKFNQIIQNQRYQQFKQYKINNQKIMRLKFYFQCLIQIINNTKQMNWKKLIKIQKFLIIFTIYNLFKASKHSKNLIFLNLKPIFLIIPMKNKKTKRTDLFLFFKKVNQNLTHNILINQSIKRSKKKICNKYKIYKQIKKKLKAYKINTKIQYKLQTSIKKLLIYQIQKTQKKIKKISYSKKQQIINKIN</sequence>